<dbReference type="NCBIfam" id="TIGR03852">
    <property type="entry name" value="sucrose_gtfA"/>
    <property type="match status" value="1"/>
</dbReference>
<sequence>MKNNVQLITYVDRIAHSDLKGLKQVLDTELHDLFGGVHLLPFYYPIDGSDAGFDPIDHAKVDERLGDWNDVKQIGQQYDIMADLIVNHMSAESTEFQDVLANGKSSVYWDLFLTKDSVFPDGLSAENQAKIYRPRPGSCFTTYKLADGTQAEFWTTFTSNQIDINVHTAAGQAHLNKVLTRFHESKVDLIRLDAAGYAIKKPGTSCFMIEESFEFVDELAKKANSLGMTTLAEIHSHYMTQLDIAKRVDMVYDFALPPLILHSLFSQDVSALSHWLSIAPRNCVTVLDTHDGIGIIDAGPVGNKAGLLTAAEIDNLVNRIHSNSKGESLQATGAAASNVDLYQVNCTYYDALGQNNIDYLIARSVQFFAPGIPQVYYTGLLAVPNAMELLNQTQVGRDINRPYLQVSDIQTAMQKPVVKALCELITLRNKVDAFNGEFTMTNQANQLDLCWVHGDSSAKLSVNFATKEAHINIVESQQSTHIVLTDLLAKHSG</sequence>
<feature type="active site" description="Nucleophile" evidence="4">
    <location>
        <position position="193"/>
    </location>
</feature>
<dbReference type="RefSeq" id="WP_011639397.1">
    <property type="nucleotide sequence ID" value="NZ_LRDC01000020.1"/>
</dbReference>
<feature type="binding site" evidence="5">
    <location>
        <position position="50"/>
    </location>
    <ligand>
        <name>substrate</name>
    </ligand>
</feature>
<dbReference type="SMART" id="SM00642">
    <property type="entry name" value="Aamy"/>
    <property type="match status" value="1"/>
</dbReference>
<organism evidence="7">
    <name type="scientific">Shewanella frigidimarina</name>
    <dbReference type="NCBI Taxonomy" id="56812"/>
    <lineage>
        <taxon>Bacteria</taxon>
        <taxon>Pseudomonadati</taxon>
        <taxon>Pseudomonadota</taxon>
        <taxon>Gammaproteobacteria</taxon>
        <taxon>Alteromonadales</taxon>
        <taxon>Shewanellaceae</taxon>
        <taxon>Shewanella</taxon>
    </lineage>
</organism>
<dbReference type="GO" id="GO:0004645">
    <property type="term" value="F:1,4-alpha-oligoglucan phosphorylase activity"/>
    <property type="evidence" value="ECO:0007669"/>
    <property type="project" value="InterPro"/>
</dbReference>
<proteinExistence type="inferred from homology"/>
<dbReference type="GO" id="GO:0005975">
    <property type="term" value="P:carbohydrate metabolic process"/>
    <property type="evidence" value="ECO:0007669"/>
    <property type="project" value="InterPro"/>
</dbReference>
<dbReference type="SMR" id="A0A106BZU2"/>
<reference evidence="7 8" key="1">
    <citation type="submission" date="2016-01" db="EMBL/GenBank/DDBJ databases">
        <title>Draft genome of the antarctic isolate Shewanella frigidimarina Ag06-30.</title>
        <authorList>
            <person name="Parmeciano Di Noto G."/>
            <person name="Vazquez S."/>
            <person name="Mac Cormack W."/>
            <person name="Iriarte A."/>
            <person name="Quiroga C."/>
        </authorList>
    </citation>
    <scope>NUCLEOTIDE SEQUENCE [LARGE SCALE GENOMIC DNA]</scope>
    <source>
        <strain evidence="7 8">Ag06-30</strain>
    </source>
</reference>
<protein>
    <submittedName>
        <fullName evidence="7">Sucrose phosphorylase</fullName>
    </submittedName>
</protein>
<feature type="domain" description="Glycosyl hydrolase family 13 catalytic" evidence="6">
    <location>
        <begin position="8"/>
        <end position="428"/>
    </location>
</feature>
<gene>
    <name evidence="7" type="ORF">AWJ07_16560</name>
</gene>
<feature type="binding site" evidence="5">
    <location>
        <begin position="191"/>
        <end position="193"/>
    </location>
    <ligand>
        <name>substrate</name>
    </ligand>
</feature>
<evidence type="ECO:0000256" key="2">
    <source>
        <dbReference type="ARBA" id="ARBA00022676"/>
    </source>
</evidence>
<comment type="similarity">
    <text evidence="1">Belongs to the glycosyl hydrolase 13 family. Sucrose phosphorylase subfamily.</text>
</comment>
<keyword evidence="3" id="KW-0808">Transferase</keyword>
<dbReference type="OMA" id="PYWNTFY"/>
<dbReference type="Pfam" id="PF00128">
    <property type="entry name" value="Alpha-amylase"/>
    <property type="match status" value="1"/>
</dbReference>
<dbReference type="PIRSF" id="PIRSF003059">
    <property type="entry name" value="Sucrose_phosphorylase"/>
    <property type="match status" value="1"/>
</dbReference>
<dbReference type="AlphaFoldDB" id="A0A106BZU2"/>
<evidence type="ECO:0000256" key="4">
    <source>
        <dbReference type="PIRSR" id="PIRSR003059-1"/>
    </source>
</evidence>
<dbReference type="InterPro" id="IPR016377">
    <property type="entry name" value="Sucrose_GGa_phosphorylase-rel"/>
</dbReference>
<feature type="binding site" evidence="5">
    <location>
        <begin position="340"/>
        <end position="343"/>
    </location>
    <ligand>
        <name>substrate</name>
    </ligand>
</feature>
<dbReference type="Proteomes" id="UP000055702">
    <property type="component" value="Unassembled WGS sequence"/>
</dbReference>
<keyword evidence="2" id="KW-0328">Glycosyltransferase</keyword>
<dbReference type="Gene3D" id="3.20.20.80">
    <property type="entry name" value="Glycosidases"/>
    <property type="match status" value="1"/>
</dbReference>
<dbReference type="GeneID" id="41839346"/>
<evidence type="ECO:0000256" key="1">
    <source>
        <dbReference type="ARBA" id="ARBA00008452"/>
    </source>
</evidence>
<feature type="binding site" evidence="5">
    <location>
        <position position="88"/>
    </location>
    <ligand>
        <name>sucrose</name>
        <dbReference type="ChEBI" id="CHEBI:17992"/>
    </ligand>
</feature>
<dbReference type="InterPro" id="IPR022527">
    <property type="entry name" value="Sucrose_phospho"/>
</dbReference>
<dbReference type="PANTHER" id="PTHR38784:SF1">
    <property type="entry name" value="SUCROSE PHOSPHORYLASE"/>
    <property type="match status" value="1"/>
</dbReference>
<dbReference type="CDD" id="cd11355">
    <property type="entry name" value="AmyAc_Sucrose_phosphorylase"/>
    <property type="match status" value="1"/>
</dbReference>
<dbReference type="PANTHER" id="PTHR38784">
    <property type="entry name" value="SUCROSE PHOSPHORYLASE"/>
    <property type="match status" value="1"/>
</dbReference>
<feature type="active site" description="Proton donor" evidence="4">
    <location>
        <position position="233"/>
    </location>
</feature>
<feature type="binding site" evidence="5">
    <location>
        <begin position="290"/>
        <end position="291"/>
    </location>
    <ligand>
        <name>substrate</name>
    </ligand>
</feature>
<evidence type="ECO:0000313" key="8">
    <source>
        <dbReference type="Proteomes" id="UP000055702"/>
    </source>
</evidence>
<feature type="binding site" evidence="5">
    <location>
        <position position="233"/>
    </location>
    <ligand>
        <name>substrate</name>
    </ligand>
</feature>
<evidence type="ECO:0000256" key="3">
    <source>
        <dbReference type="ARBA" id="ARBA00022679"/>
    </source>
</evidence>
<dbReference type="InterPro" id="IPR017853">
    <property type="entry name" value="GH"/>
</dbReference>
<evidence type="ECO:0000313" key="7">
    <source>
        <dbReference type="EMBL" id="KVX01636.1"/>
    </source>
</evidence>
<feature type="binding site" evidence="5">
    <location>
        <position position="397"/>
    </location>
    <ligand>
        <name>substrate</name>
    </ligand>
</feature>
<dbReference type="EMBL" id="LRDC01000020">
    <property type="protein sequence ID" value="KVX01636.1"/>
    <property type="molecule type" value="Genomic_DNA"/>
</dbReference>
<dbReference type="SUPFAM" id="SSF51445">
    <property type="entry name" value="(Trans)glycosidases"/>
    <property type="match status" value="1"/>
</dbReference>
<accession>A0A106BZU2</accession>
<dbReference type="Gene3D" id="3.90.400.10">
    <property type="entry name" value="Oligo-1,6-glucosidase, Domain 2"/>
    <property type="match status" value="1"/>
</dbReference>
<dbReference type="InterPro" id="IPR045857">
    <property type="entry name" value="O16G_dom_2"/>
</dbReference>
<evidence type="ECO:0000259" key="6">
    <source>
        <dbReference type="SMART" id="SM00642"/>
    </source>
</evidence>
<comment type="caution">
    <text evidence="7">The sequence shown here is derived from an EMBL/GenBank/DDBJ whole genome shotgun (WGS) entry which is preliminary data.</text>
</comment>
<evidence type="ECO:0000256" key="5">
    <source>
        <dbReference type="PIRSR" id="PIRSR003059-2"/>
    </source>
</evidence>
<dbReference type="InterPro" id="IPR006047">
    <property type="entry name" value="GH13_cat_dom"/>
</dbReference>
<name>A0A106BZU2_SHEFR</name>